<dbReference type="STRING" id="1908258.BKK48_00990"/>
<dbReference type="OrthoDB" id="9905774at2"/>
<keyword evidence="2" id="KW-1185">Reference proteome</keyword>
<comment type="caution">
    <text evidence="1">The sequence shown here is derived from an EMBL/GenBank/DDBJ whole genome shotgun (WGS) entry which is preliminary data.</text>
</comment>
<evidence type="ECO:0000313" key="2">
    <source>
        <dbReference type="Proteomes" id="UP000189437"/>
    </source>
</evidence>
<reference evidence="1 2" key="1">
    <citation type="submission" date="2016-10" db="EMBL/GenBank/DDBJ databases">
        <title>Rodentibacter gen. nov. and new species.</title>
        <authorList>
            <person name="Christensen H."/>
        </authorList>
    </citation>
    <scope>NUCLEOTIDE SEQUENCE [LARGE SCALE GENOMIC DNA]</scope>
    <source>
        <strain evidence="1 2">Ac69</strain>
    </source>
</reference>
<dbReference type="EMBL" id="MLHH01000003">
    <property type="protein sequence ID" value="OOF37536.1"/>
    <property type="molecule type" value="Genomic_DNA"/>
</dbReference>
<dbReference type="RefSeq" id="WP_077426360.1">
    <property type="nucleotide sequence ID" value="NZ_MLHH01000003.1"/>
</dbReference>
<evidence type="ECO:0000313" key="1">
    <source>
        <dbReference type="EMBL" id="OOF37536.1"/>
    </source>
</evidence>
<gene>
    <name evidence="1" type="ORF">BKK48_00990</name>
</gene>
<proteinExistence type="predicted"/>
<dbReference type="AlphaFoldDB" id="A0A1V3IC81"/>
<dbReference type="Proteomes" id="UP000189437">
    <property type="component" value="Unassembled WGS sequence"/>
</dbReference>
<accession>A0A1V3IC81</accession>
<sequence>MNRDEAFKYLNERNNTGLKPDGANFKILYEYSKKDRDLFMKAFQLAYGEHGLDVYFNDIHYRVINSEQGLFWKKDGDFIGNLLNKFLGPYYAEVLLMREQEMIIDSGNVNINNVAQITINTKKAIVSIKSNKSEIINNSYVLERNDFIKLINSIENIENNLLDNNKQDINDLNFLEQVKEKVPKLSSFIADIITIASPFL</sequence>
<name>A0A1V3IC81_9PAST</name>
<protein>
    <submittedName>
        <fullName evidence="1">Uncharacterized protein</fullName>
    </submittedName>
</protein>
<organism evidence="1 2">
    <name type="scientific">Rodentibacter heidelbergensis</name>
    <dbReference type="NCBI Taxonomy" id="1908258"/>
    <lineage>
        <taxon>Bacteria</taxon>
        <taxon>Pseudomonadati</taxon>
        <taxon>Pseudomonadota</taxon>
        <taxon>Gammaproteobacteria</taxon>
        <taxon>Pasteurellales</taxon>
        <taxon>Pasteurellaceae</taxon>
        <taxon>Rodentibacter</taxon>
    </lineage>
</organism>